<protein>
    <submittedName>
        <fullName evidence="1">Uncharacterized protein</fullName>
    </submittedName>
</protein>
<evidence type="ECO:0000313" key="2">
    <source>
        <dbReference type="Proteomes" id="UP000033774"/>
    </source>
</evidence>
<sequence length="138" mass="14982">MAQVLKSVNVDYAPQGLPLPRMVQLLEETPSVAVFLARTPPREDKYQWLSEISGGDEGFIFVSKAGVPAITSFEQAKGLQRLVAVDNGAPAALLRANGITDIDTSSSEGLNLKKVDCGPGRCLVYHHIAWALRYQSEN</sequence>
<feature type="non-terminal residue" evidence="1">
    <location>
        <position position="138"/>
    </location>
</feature>
<dbReference type="AlphaFoldDB" id="A0A0F3IJC7"/>
<accession>A0A0F3IJC7</accession>
<gene>
    <name evidence="1" type="ORF">VZ95_20540</name>
</gene>
<organism evidence="1 2">
    <name type="scientific">Elstera litoralis</name>
    <dbReference type="NCBI Taxonomy" id="552518"/>
    <lineage>
        <taxon>Bacteria</taxon>
        <taxon>Pseudomonadati</taxon>
        <taxon>Pseudomonadota</taxon>
        <taxon>Alphaproteobacteria</taxon>
        <taxon>Rhodospirillales</taxon>
        <taxon>Rhodospirillaceae</taxon>
        <taxon>Elstera</taxon>
    </lineage>
</organism>
<dbReference type="Proteomes" id="UP000033774">
    <property type="component" value="Unassembled WGS sequence"/>
</dbReference>
<proteinExistence type="predicted"/>
<name>A0A0F3IJC7_9PROT</name>
<dbReference type="EMBL" id="LAJY01000889">
    <property type="protein sequence ID" value="KJV06777.1"/>
    <property type="molecule type" value="Genomic_DNA"/>
</dbReference>
<comment type="caution">
    <text evidence="1">The sequence shown here is derived from an EMBL/GenBank/DDBJ whole genome shotgun (WGS) entry which is preliminary data.</text>
</comment>
<reference evidence="1 2" key="1">
    <citation type="submission" date="2015-03" db="EMBL/GenBank/DDBJ databases">
        <title>Draft genome sequence of Elstera litoralis.</title>
        <authorList>
            <person name="Rahalkar M.C."/>
            <person name="Dhakephalkar P.K."/>
            <person name="Pore S.D."/>
            <person name="Arora P."/>
            <person name="Kapse N.G."/>
            <person name="Pandit P.S."/>
        </authorList>
    </citation>
    <scope>NUCLEOTIDE SEQUENCE [LARGE SCALE GENOMIC DNA]</scope>
    <source>
        <strain evidence="1 2">Dia-1</strain>
    </source>
</reference>
<keyword evidence="2" id="KW-1185">Reference proteome</keyword>
<evidence type="ECO:0000313" key="1">
    <source>
        <dbReference type="EMBL" id="KJV06777.1"/>
    </source>
</evidence>